<name>A0A653C532_CALMS</name>
<sequence length="126" mass="15037">MSFFKDNNLVSLLMICLTLEQLNIPRNQDKDTRRLIKMSFCGGVEFCWIMGIKKRNYPSLLDEDELTKRRKGERFVLFFHKYQRYDATVTLPGHNFSTQLSAYQFTFNFTPFTINIVFHSTQRYIT</sequence>
<evidence type="ECO:0000313" key="3">
    <source>
        <dbReference type="Proteomes" id="UP000410492"/>
    </source>
</evidence>
<dbReference type="EMBL" id="CAACVG010006970">
    <property type="protein sequence ID" value="VEN42863.1"/>
    <property type="molecule type" value="Genomic_DNA"/>
</dbReference>
<protein>
    <submittedName>
        <fullName evidence="2">Uncharacterized protein</fullName>
    </submittedName>
</protein>
<evidence type="ECO:0000256" key="1">
    <source>
        <dbReference type="SAM" id="SignalP"/>
    </source>
</evidence>
<dbReference type="Proteomes" id="UP000410492">
    <property type="component" value="Unassembled WGS sequence"/>
</dbReference>
<keyword evidence="3" id="KW-1185">Reference proteome</keyword>
<dbReference type="OrthoDB" id="28357at2759"/>
<evidence type="ECO:0000313" key="2">
    <source>
        <dbReference type="EMBL" id="VEN42863.1"/>
    </source>
</evidence>
<gene>
    <name evidence="2" type="ORF">CALMAC_LOCUS6204</name>
</gene>
<organism evidence="2 3">
    <name type="scientific">Callosobruchus maculatus</name>
    <name type="common">Southern cowpea weevil</name>
    <name type="synonym">Pulse bruchid</name>
    <dbReference type="NCBI Taxonomy" id="64391"/>
    <lineage>
        <taxon>Eukaryota</taxon>
        <taxon>Metazoa</taxon>
        <taxon>Ecdysozoa</taxon>
        <taxon>Arthropoda</taxon>
        <taxon>Hexapoda</taxon>
        <taxon>Insecta</taxon>
        <taxon>Pterygota</taxon>
        <taxon>Neoptera</taxon>
        <taxon>Endopterygota</taxon>
        <taxon>Coleoptera</taxon>
        <taxon>Polyphaga</taxon>
        <taxon>Cucujiformia</taxon>
        <taxon>Chrysomeloidea</taxon>
        <taxon>Chrysomelidae</taxon>
        <taxon>Bruchinae</taxon>
        <taxon>Bruchini</taxon>
        <taxon>Callosobruchus</taxon>
    </lineage>
</organism>
<reference evidence="2 3" key="1">
    <citation type="submission" date="2019-01" db="EMBL/GenBank/DDBJ databases">
        <authorList>
            <person name="Sayadi A."/>
        </authorList>
    </citation>
    <scope>NUCLEOTIDE SEQUENCE [LARGE SCALE GENOMIC DNA]</scope>
</reference>
<feature type="signal peptide" evidence="1">
    <location>
        <begin position="1"/>
        <end position="20"/>
    </location>
</feature>
<keyword evidence="1" id="KW-0732">Signal</keyword>
<proteinExistence type="predicted"/>
<accession>A0A653C532</accession>
<feature type="chain" id="PRO_5024890328" evidence="1">
    <location>
        <begin position="21"/>
        <end position="126"/>
    </location>
</feature>
<dbReference type="AlphaFoldDB" id="A0A653C532"/>